<feature type="chain" id="PRO_5006599201" evidence="1">
    <location>
        <begin position="22"/>
        <end position="639"/>
    </location>
</feature>
<protein>
    <submittedName>
        <fullName evidence="2">Uncharacterized protein</fullName>
    </submittedName>
</protein>
<dbReference type="Proteomes" id="UP000064893">
    <property type="component" value="Chromosome"/>
</dbReference>
<name>A0A0S2HX96_9BACT</name>
<evidence type="ECO:0000313" key="3">
    <source>
        <dbReference type="Proteomes" id="UP000064893"/>
    </source>
</evidence>
<evidence type="ECO:0000256" key="1">
    <source>
        <dbReference type="SAM" id="SignalP"/>
    </source>
</evidence>
<keyword evidence="3" id="KW-1185">Reference proteome</keyword>
<organism evidence="2 3">
    <name type="scientific">Salinivirga cyanobacteriivorans</name>
    <dbReference type="NCBI Taxonomy" id="1307839"/>
    <lineage>
        <taxon>Bacteria</taxon>
        <taxon>Pseudomonadati</taxon>
        <taxon>Bacteroidota</taxon>
        <taxon>Bacteroidia</taxon>
        <taxon>Bacteroidales</taxon>
        <taxon>Salinivirgaceae</taxon>
        <taxon>Salinivirga</taxon>
    </lineage>
</organism>
<accession>A0A0S2HX96</accession>
<dbReference type="AlphaFoldDB" id="A0A0S2HX96"/>
<feature type="signal peptide" evidence="1">
    <location>
        <begin position="1"/>
        <end position="21"/>
    </location>
</feature>
<proteinExistence type="predicted"/>
<gene>
    <name evidence="2" type="ORF">L21SP5_00987</name>
</gene>
<dbReference type="EMBL" id="CP013118">
    <property type="protein sequence ID" value="ALO14654.1"/>
    <property type="molecule type" value="Genomic_DNA"/>
</dbReference>
<sequence length="639" mass="71842" precursor="true">MKIKNLLLFILIVAFSIPATAQLRAPFKSESTGIRFVQLPTAKKKFSKLTIKTTQKARAGEKVAEATKKASAAAAKFGVSIEDNSGMLADKEAAERTYELIPEIFPTEGDLLLEVFFYDKKLIKTPSEPLKFYDGAESEVKVEYKLYSMPGKKLIEEAGPFWVAGKGSSTAGPLQSREDLYNDRVRISRGWAKNEIMRKYALKHEYVPIEVYTIRKLKGADDDKQTEAQEKFLELARKFRTQQGEAEFEKGVNECIAIWEGLLNKYQPGKDAAVNDRSVFALYYNLATANYLLGNMSKADDYANKGAKATAIDWKPVKNNKGEVIGRKRSGIVHVTEDIFHNLKADMNAYYDGLEAHNPKFVKMLTDDSNMMKMARAVRNAAINIHLSNALNLDAPAEIVPKGMEEKLKLIKGTIKQKGNDVAKFEIKRKLFAFIPFLQRPYKVTVLKTDETLQAKQGLTHSMLPLARYDFVLTKGKKSFIGLPEYVSLGKMKAKPKARSKASTSIMYDYDGSVKIMSSSIQDKWAYLNIGLVEVTKDEALKAENTETTAEFEDYSELVKIEKDITTIKRDRELGFGGFMSAAMNKFQGKPLDVTEVSNDTDENAIDVEAKTNIKEKNDKGYWTTKEVGKVAVERELMY</sequence>
<keyword evidence="1" id="KW-0732">Signal</keyword>
<reference evidence="2 3" key="1">
    <citation type="submission" date="2015-11" db="EMBL/GenBank/DDBJ databases">
        <title>Description and complete genome sequence of a novel strain predominating in hypersaline microbial mats and representing a new family of the Bacteriodetes phylum.</title>
        <authorList>
            <person name="Spring S."/>
            <person name="Bunk B."/>
            <person name="Sproer C."/>
            <person name="Klenk H.-P."/>
        </authorList>
    </citation>
    <scope>NUCLEOTIDE SEQUENCE [LARGE SCALE GENOMIC DNA]</scope>
    <source>
        <strain evidence="2 3">L21-Spi-D4</strain>
    </source>
</reference>
<dbReference type="KEGG" id="blq:L21SP5_00987"/>
<evidence type="ECO:0000313" key="2">
    <source>
        <dbReference type="EMBL" id="ALO14654.1"/>
    </source>
</evidence>
<dbReference type="RefSeq" id="WP_057952178.1">
    <property type="nucleotide sequence ID" value="NZ_CP013118.1"/>
</dbReference>